<gene>
    <name evidence="8" type="ORF">HY730_06580</name>
</gene>
<dbReference type="SUPFAM" id="SSF52172">
    <property type="entry name" value="CheY-like"/>
    <property type="match status" value="1"/>
</dbReference>
<dbReference type="SMART" id="SM00421">
    <property type="entry name" value="HTH_LUXR"/>
    <property type="match status" value="1"/>
</dbReference>
<evidence type="ECO:0000256" key="5">
    <source>
        <dbReference type="PROSITE-ProRule" id="PRU00169"/>
    </source>
</evidence>
<dbReference type="InterPro" id="IPR058245">
    <property type="entry name" value="NreC/VraR/RcsB-like_REC"/>
</dbReference>
<dbReference type="SMART" id="SM00448">
    <property type="entry name" value="REC"/>
    <property type="match status" value="1"/>
</dbReference>
<dbReference type="InterPro" id="IPR016032">
    <property type="entry name" value="Sig_transdc_resp-reg_C-effctor"/>
</dbReference>
<dbReference type="PANTHER" id="PTHR43214">
    <property type="entry name" value="TWO-COMPONENT RESPONSE REGULATOR"/>
    <property type="match status" value="1"/>
</dbReference>
<dbReference type="Pfam" id="PF00196">
    <property type="entry name" value="GerE"/>
    <property type="match status" value="1"/>
</dbReference>
<dbReference type="Gene3D" id="3.40.50.2300">
    <property type="match status" value="1"/>
</dbReference>
<evidence type="ECO:0000256" key="2">
    <source>
        <dbReference type="ARBA" id="ARBA00023015"/>
    </source>
</evidence>
<dbReference type="InterPro" id="IPR039420">
    <property type="entry name" value="WalR-like"/>
</dbReference>
<dbReference type="PROSITE" id="PS00622">
    <property type="entry name" value="HTH_LUXR_1"/>
    <property type="match status" value="1"/>
</dbReference>
<dbReference type="EMBL" id="JACQWF010000292">
    <property type="protein sequence ID" value="MBI4596029.1"/>
    <property type="molecule type" value="Genomic_DNA"/>
</dbReference>
<evidence type="ECO:0000313" key="8">
    <source>
        <dbReference type="EMBL" id="MBI4596029.1"/>
    </source>
</evidence>
<dbReference type="PROSITE" id="PS50043">
    <property type="entry name" value="HTH_LUXR_2"/>
    <property type="match status" value="1"/>
</dbReference>
<sequence length="221" mass="24555">MKKKEKIRLLLVDDHPIILEGIRACLAEHEDIEIIGEALNGEEAIQKATELSPDVVLMDISLPGMNGIEVTQFLQREVPQTKILAFTMYNSKQYVLSSIRSGARGYVLKDTSPSELVLAIKSIYVGGSFFSSRASQAVLEGFVKESETEEKSDKVALTKREKEVLTLIAQGVSNKEIANRLFVSVRTIETHREHIMSKLNVHTVAELTMYAIAKGLLQVQA</sequence>
<evidence type="ECO:0000256" key="4">
    <source>
        <dbReference type="ARBA" id="ARBA00023163"/>
    </source>
</evidence>
<keyword evidence="1 5" id="KW-0597">Phosphoprotein</keyword>
<dbReference type="Proteomes" id="UP000772181">
    <property type="component" value="Unassembled WGS sequence"/>
</dbReference>
<dbReference type="PANTHER" id="PTHR43214:SF41">
    <property type="entry name" value="NITRATE_NITRITE RESPONSE REGULATOR PROTEIN NARP"/>
    <property type="match status" value="1"/>
</dbReference>
<dbReference type="GO" id="GO:0006355">
    <property type="term" value="P:regulation of DNA-templated transcription"/>
    <property type="evidence" value="ECO:0007669"/>
    <property type="project" value="InterPro"/>
</dbReference>
<evidence type="ECO:0000259" key="7">
    <source>
        <dbReference type="PROSITE" id="PS50110"/>
    </source>
</evidence>
<dbReference type="GO" id="GO:0000160">
    <property type="term" value="P:phosphorelay signal transduction system"/>
    <property type="evidence" value="ECO:0007669"/>
    <property type="project" value="InterPro"/>
</dbReference>
<name>A0A933GNK0_UNCTE</name>
<dbReference type="GO" id="GO:0003677">
    <property type="term" value="F:DNA binding"/>
    <property type="evidence" value="ECO:0007669"/>
    <property type="project" value="UniProtKB-KW"/>
</dbReference>
<proteinExistence type="predicted"/>
<protein>
    <submittedName>
        <fullName evidence="8">Response regulator transcription factor</fullName>
    </submittedName>
</protein>
<accession>A0A933GNK0</accession>
<dbReference type="PROSITE" id="PS50110">
    <property type="entry name" value="RESPONSE_REGULATORY"/>
    <property type="match status" value="1"/>
</dbReference>
<dbReference type="CDD" id="cd06170">
    <property type="entry name" value="LuxR_C_like"/>
    <property type="match status" value="1"/>
</dbReference>
<dbReference type="InterPro" id="IPR011006">
    <property type="entry name" value="CheY-like_superfamily"/>
</dbReference>
<dbReference type="SUPFAM" id="SSF46894">
    <property type="entry name" value="C-terminal effector domain of the bipartite response regulators"/>
    <property type="match status" value="1"/>
</dbReference>
<evidence type="ECO:0000313" key="9">
    <source>
        <dbReference type="Proteomes" id="UP000772181"/>
    </source>
</evidence>
<keyword evidence="2" id="KW-0805">Transcription regulation</keyword>
<dbReference type="AlphaFoldDB" id="A0A933GNK0"/>
<evidence type="ECO:0000256" key="3">
    <source>
        <dbReference type="ARBA" id="ARBA00023125"/>
    </source>
</evidence>
<reference evidence="8" key="1">
    <citation type="submission" date="2020-07" db="EMBL/GenBank/DDBJ databases">
        <title>Huge and variable diversity of episymbiotic CPR bacteria and DPANN archaea in groundwater ecosystems.</title>
        <authorList>
            <person name="He C.Y."/>
            <person name="Keren R."/>
            <person name="Whittaker M."/>
            <person name="Farag I.F."/>
            <person name="Doudna J."/>
            <person name="Cate J.H.D."/>
            <person name="Banfield J.F."/>
        </authorList>
    </citation>
    <scope>NUCLEOTIDE SEQUENCE</scope>
    <source>
        <strain evidence="8">NC_groundwater_1482_Ag_S-0.65um_47_24</strain>
    </source>
</reference>
<feature type="domain" description="Response regulatory" evidence="7">
    <location>
        <begin position="8"/>
        <end position="124"/>
    </location>
</feature>
<dbReference type="CDD" id="cd17535">
    <property type="entry name" value="REC_NarL-like"/>
    <property type="match status" value="1"/>
</dbReference>
<keyword evidence="3" id="KW-0238">DNA-binding</keyword>
<organism evidence="8 9">
    <name type="scientific">Tectimicrobiota bacterium</name>
    <dbReference type="NCBI Taxonomy" id="2528274"/>
    <lineage>
        <taxon>Bacteria</taxon>
        <taxon>Pseudomonadati</taxon>
        <taxon>Nitrospinota/Tectimicrobiota group</taxon>
        <taxon>Candidatus Tectimicrobiota</taxon>
    </lineage>
</organism>
<feature type="domain" description="HTH luxR-type" evidence="6">
    <location>
        <begin position="150"/>
        <end position="215"/>
    </location>
</feature>
<evidence type="ECO:0000256" key="1">
    <source>
        <dbReference type="ARBA" id="ARBA00022553"/>
    </source>
</evidence>
<dbReference type="InterPro" id="IPR000792">
    <property type="entry name" value="Tscrpt_reg_LuxR_C"/>
</dbReference>
<dbReference type="Pfam" id="PF00072">
    <property type="entry name" value="Response_reg"/>
    <property type="match status" value="1"/>
</dbReference>
<feature type="modified residue" description="4-aspartylphosphate" evidence="5">
    <location>
        <position position="59"/>
    </location>
</feature>
<keyword evidence="4" id="KW-0804">Transcription</keyword>
<evidence type="ECO:0000259" key="6">
    <source>
        <dbReference type="PROSITE" id="PS50043"/>
    </source>
</evidence>
<dbReference type="PRINTS" id="PR00038">
    <property type="entry name" value="HTHLUXR"/>
</dbReference>
<comment type="caution">
    <text evidence="8">The sequence shown here is derived from an EMBL/GenBank/DDBJ whole genome shotgun (WGS) entry which is preliminary data.</text>
</comment>
<dbReference type="InterPro" id="IPR001789">
    <property type="entry name" value="Sig_transdc_resp-reg_receiver"/>
</dbReference>